<reference evidence="1 2" key="1">
    <citation type="submission" date="2016-07" db="EMBL/GenBank/DDBJ databases">
        <title>Multi-omics approach to identify versatile polysaccharide utilization systems of a marine flavobacterium Gramella flava.</title>
        <authorList>
            <person name="Tang K."/>
        </authorList>
    </citation>
    <scope>NUCLEOTIDE SEQUENCE [LARGE SCALE GENOMIC DNA]</scope>
    <source>
        <strain evidence="1 2">JLT2011</strain>
    </source>
</reference>
<accession>A0A1L7I613</accession>
<dbReference type="EMBL" id="CP016359">
    <property type="protein sequence ID" value="APU69030.1"/>
    <property type="molecule type" value="Genomic_DNA"/>
</dbReference>
<gene>
    <name evidence="1" type="ORF">GRFL_2306</name>
</gene>
<proteinExistence type="predicted"/>
<sequence>MSDSTNSKNAETIFLLYEFCQSNRKKITEVEASLAPLLYS</sequence>
<dbReference type="Proteomes" id="UP000186230">
    <property type="component" value="Chromosome"/>
</dbReference>
<dbReference type="KEGG" id="gfl:GRFL_2306"/>
<organism evidence="1 2">
    <name type="scientific">Christiangramia flava JLT2011</name>
    <dbReference type="NCBI Taxonomy" id="1229726"/>
    <lineage>
        <taxon>Bacteria</taxon>
        <taxon>Pseudomonadati</taxon>
        <taxon>Bacteroidota</taxon>
        <taxon>Flavobacteriia</taxon>
        <taxon>Flavobacteriales</taxon>
        <taxon>Flavobacteriaceae</taxon>
        <taxon>Christiangramia</taxon>
    </lineage>
</organism>
<dbReference type="AlphaFoldDB" id="A0A1L7I613"/>
<evidence type="ECO:0000313" key="2">
    <source>
        <dbReference type="Proteomes" id="UP000186230"/>
    </source>
</evidence>
<protein>
    <submittedName>
        <fullName evidence="1">Uncharacterized protein</fullName>
    </submittedName>
</protein>
<dbReference type="STRING" id="1229726.GRFL_2306"/>
<name>A0A1L7I613_9FLAO</name>
<keyword evidence="2" id="KW-1185">Reference proteome</keyword>
<evidence type="ECO:0000313" key="1">
    <source>
        <dbReference type="EMBL" id="APU69030.1"/>
    </source>
</evidence>